<name>A0A813SGC4_9BILA</name>
<dbReference type="Gene3D" id="1.10.238.10">
    <property type="entry name" value="EF-hand"/>
    <property type="match status" value="1"/>
</dbReference>
<evidence type="ECO:0000256" key="2">
    <source>
        <dbReference type="ARBA" id="ARBA00022837"/>
    </source>
</evidence>
<keyword evidence="1" id="KW-0677">Repeat</keyword>
<keyword evidence="5" id="KW-1185">Reference proteome</keyword>
<dbReference type="PROSITE" id="PS00018">
    <property type="entry name" value="EF_HAND_1"/>
    <property type="match status" value="2"/>
</dbReference>
<dbReference type="GO" id="GO:0005509">
    <property type="term" value="F:calcium ion binding"/>
    <property type="evidence" value="ECO:0007669"/>
    <property type="project" value="InterPro"/>
</dbReference>
<dbReference type="PANTHER" id="PTHR23050">
    <property type="entry name" value="CALCIUM BINDING PROTEIN"/>
    <property type="match status" value="1"/>
</dbReference>
<proteinExistence type="predicted"/>
<keyword evidence="2" id="KW-0106">Calcium</keyword>
<dbReference type="FunFam" id="1.10.238.10:FF:000003">
    <property type="entry name" value="Calmodulin A"/>
    <property type="match status" value="1"/>
</dbReference>
<dbReference type="SMART" id="SM00054">
    <property type="entry name" value="EFh"/>
    <property type="match status" value="2"/>
</dbReference>
<dbReference type="CDD" id="cd00051">
    <property type="entry name" value="EFh"/>
    <property type="match status" value="1"/>
</dbReference>
<protein>
    <recommendedName>
        <fullName evidence="3">EF-hand domain-containing protein</fullName>
    </recommendedName>
</protein>
<dbReference type="AlphaFoldDB" id="A0A813SGC4"/>
<organism evidence="4 5">
    <name type="scientific">Brachionus calyciflorus</name>
    <dbReference type="NCBI Taxonomy" id="104777"/>
    <lineage>
        <taxon>Eukaryota</taxon>
        <taxon>Metazoa</taxon>
        <taxon>Spiralia</taxon>
        <taxon>Gnathifera</taxon>
        <taxon>Rotifera</taxon>
        <taxon>Eurotatoria</taxon>
        <taxon>Monogononta</taxon>
        <taxon>Pseudotrocha</taxon>
        <taxon>Ploima</taxon>
        <taxon>Brachionidae</taxon>
        <taxon>Brachionus</taxon>
    </lineage>
</organism>
<dbReference type="InterPro" id="IPR018247">
    <property type="entry name" value="EF_Hand_1_Ca_BS"/>
</dbReference>
<comment type="caution">
    <text evidence="4">The sequence shown here is derived from an EMBL/GenBank/DDBJ whole genome shotgun (WGS) entry which is preliminary data.</text>
</comment>
<feature type="domain" description="EF-hand" evidence="3">
    <location>
        <begin position="47"/>
        <end position="78"/>
    </location>
</feature>
<dbReference type="InterPro" id="IPR002048">
    <property type="entry name" value="EF_hand_dom"/>
</dbReference>
<evidence type="ECO:0000259" key="3">
    <source>
        <dbReference type="PROSITE" id="PS50222"/>
    </source>
</evidence>
<dbReference type="SUPFAM" id="SSF47473">
    <property type="entry name" value="EF-hand"/>
    <property type="match status" value="1"/>
</dbReference>
<dbReference type="Proteomes" id="UP000663879">
    <property type="component" value="Unassembled WGS sequence"/>
</dbReference>
<evidence type="ECO:0000313" key="5">
    <source>
        <dbReference type="Proteomes" id="UP000663879"/>
    </source>
</evidence>
<dbReference type="EMBL" id="CAJNOC010000720">
    <property type="protein sequence ID" value="CAF0795724.1"/>
    <property type="molecule type" value="Genomic_DNA"/>
</dbReference>
<evidence type="ECO:0000313" key="4">
    <source>
        <dbReference type="EMBL" id="CAF0795724.1"/>
    </source>
</evidence>
<sequence>MTSNSNVLSEEEISNILELFNYFDKDKNGFISKSELKTGYEKFGSKLKRKDLKLMVENFDVNKDGKISFEEFLELMKI</sequence>
<gene>
    <name evidence="4" type="ORF">OXX778_LOCUS6203</name>
</gene>
<evidence type="ECO:0000256" key="1">
    <source>
        <dbReference type="ARBA" id="ARBA00022737"/>
    </source>
</evidence>
<dbReference type="PROSITE" id="PS50222">
    <property type="entry name" value="EF_HAND_2"/>
    <property type="match status" value="2"/>
</dbReference>
<feature type="domain" description="EF-hand" evidence="3">
    <location>
        <begin position="11"/>
        <end position="46"/>
    </location>
</feature>
<dbReference type="InterPro" id="IPR050145">
    <property type="entry name" value="Centrin_CML-like"/>
</dbReference>
<dbReference type="OrthoDB" id="26525at2759"/>
<reference evidence="4" key="1">
    <citation type="submission" date="2021-02" db="EMBL/GenBank/DDBJ databases">
        <authorList>
            <person name="Nowell W R."/>
        </authorList>
    </citation>
    <scope>NUCLEOTIDE SEQUENCE</scope>
    <source>
        <strain evidence="4">Ploen Becks lab</strain>
    </source>
</reference>
<accession>A0A813SGC4</accession>
<dbReference type="Pfam" id="PF13499">
    <property type="entry name" value="EF-hand_7"/>
    <property type="match status" value="1"/>
</dbReference>
<dbReference type="InterPro" id="IPR011992">
    <property type="entry name" value="EF-hand-dom_pair"/>
</dbReference>